<evidence type="ECO:0000256" key="10">
    <source>
        <dbReference type="SAM" id="MobiDB-lite"/>
    </source>
</evidence>
<dbReference type="EMBL" id="CP002501">
    <property type="protein sequence ID" value="AET40269.1"/>
    <property type="molecule type" value="Genomic_DNA"/>
</dbReference>
<dbReference type="OMA" id="AMWDVEA"/>
<evidence type="ECO:0000256" key="9">
    <source>
        <dbReference type="PROSITE-ProRule" id="PRU00221"/>
    </source>
</evidence>
<dbReference type="Pfam" id="PF00400">
    <property type="entry name" value="WD40"/>
    <property type="match status" value="4"/>
</dbReference>
<dbReference type="RefSeq" id="XP_003647086.1">
    <property type="nucleotide sequence ID" value="XM_003647038.1"/>
</dbReference>
<evidence type="ECO:0000256" key="3">
    <source>
        <dbReference type="ARBA" id="ARBA00022664"/>
    </source>
</evidence>
<keyword evidence="2 9" id="KW-0853">WD repeat</keyword>
<dbReference type="GO" id="GO:0034399">
    <property type="term" value="C:nuclear periphery"/>
    <property type="evidence" value="ECO:0007669"/>
    <property type="project" value="EnsemblFungi"/>
</dbReference>
<keyword evidence="7" id="KW-0539">Nucleus</keyword>
<dbReference type="GO" id="GO:0000386">
    <property type="term" value="F:second spliceosomal transesterification activity"/>
    <property type="evidence" value="ECO:0007669"/>
    <property type="project" value="EnsemblFungi"/>
</dbReference>
<reference evidence="11 12" key="1">
    <citation type="journal article" date="2011" name="G3 (Bethesda)">
        <title>Genome evolution in the Eremothecium clade of the Saccharomyces complex revealed by comparative genomics.</title>
        <authorList>
            <person name="Wendland J."/>
            <person name="Walther A."/>
        </authorList>
    </citation>
    <scope>NUCLEOTIDE SEQUENCE [LARGE SCALE GENOMIC DNA]</scope>
    <source>
        <strain evidence="12">CBS 270.75 / DBVPG 7215 / KCTC 17166 / NRRL Y-17582</strain>
    </source>
</reference>
<protein>
    <recommendedName>
        <fullName evidence="8">Pre-mRNA-processing factor 17</fullName>
    </recommendedName>
</protein>
<keyword evidence="5" id="KW-0677">Repeat</keyword>
<dbReference type="HOGENOM" id="CLU_022571_0_0_1"/>
<dbReference type="GO" id="GO:0003729">
    <property type="term" value="F:mRNA binding"/>
    <property type="evidence" value="ECO:0007669"/>
    <property type="project" value="TreeGrafter"/>
</dbReference>
<dbReference type="PRINTS" id="PR00320">
    <property type="entry name" value="GPROTEINBRPT"/>
</dbReference>
<dbReference type="InterPro" id="IPR001680">
    <property type="entry name" value="WD40_rpt"/>
</dbReference>
<feature type="compositionally biased region" description="Acidic residues" evidence="10">
    <location>
        <begin position="118"/>
        <end position="127"/>
    </location>
</feature>
<feature type="repeat" description="WD" evidence="9">
    <location>
        <begin position="218"/>
        <end position="259"/>
    </location>
</feature>
<evidence type="ECO:0000256" key="7">
    <source>
        <dbReference type="ARBA" id="ARBA00023242"/>
    </source>
</evidence>
<dbReference type="SUPFAM" id="SSF50978">
    <property type="entry name" value="WD40 repeat-like"/>
    <property type="match status" value="1"/>
</dbReference>
<dbReference type="PANTHER" id="PTHR43979">
    <property type="entry name" value="PRE-MRNA-PROCESSING FACTOR 17"/>
    <property type="match status" value="1"/>
</dbReference>
<evidence type="ECO:0000256" key="2">
    <source>
        <dbReference type="ARBA" id="ARBA00022574"/>
    </source>
</evidence>
<dbReference type="GeneID" id="11468625"/>
<dbReference type="GO" id="GO:0000974">
    <property type="term" value="C:Prp19 complex"/>
    <property type="evidence" value="ECO:0007669"/>
    <property type="project" value="EnsemblFungi"/>
</dbReference>
<keyword evidence="6" id="KW-0508">mRNA splicing</keyword>
<dbReference type="GO" id="GO:0000348">
    <property type="term" value="P:mRNA branch site recognition"/>
    <property type="evidence" value="ECO:0007669"/>
    <property type="project" value="EnsemblFungi"/>
</dbReference>
<gene>
    <name evidence="11" type="ordered locus">Ecym_5528</name>
</gene>
<feature type="compositionally biased region" description="Polar residues" evidence="10">
    <location>
        <begin position="42"/>
        <end position="59"/>
    </location>
</feature>
<dbReference type="InterPro" id="IPR015943">
    <property type="entry name" value="WD40/YVTN_repeat-like_dom_sf"/>
</dbReference>
<keyword evidence="4" id="KW-0747">Spliceosome</keyword>
<dbReference type="FunFam" id="2.130.10.10:FF:000034">
    <property type="entry name" value="Pre-mRNA-processing factor 17, putative"/>
    <property type="match status" value="1"/>
</dbReference>
<evidence type="ECO:0000313" key="11">
    <source>
        <dbReference type="EMBL" id="AET40269.1"/>
    </source>
</evidence>
<dbReference type="GO" id="GO:0000389">
    <property type="term" value="P:mRNA 3'-splice site recognition"/>
    <property type="evidence" value="ECO:0007669"/>
    <property type="project" value="EnsemblFungi"/>
</dbReference>
<dbReference type="GO" id="GO:0071013">
    <property type="term" value="C:catalytic step 2 spliceosome"/>
    <property type="evidence" value="ECO:0007669"/>
    <property type="project" value="InterPro"/>
</dbReference>
<dbReference type="GO" id="GO:0045292">
    <property type="term" value="P:mRNA cis splicing, via spliceosome"/>
    <property type="evidence" value="ECO:0007669"/>
    <property type="project" value="EnsemblFungi"/>
</dbReference>
<dbReference type="InterPro" id="IPR020472">
    <property type="entry name" value="WD40_PAC1"/>
</dbReference>
<dbReference type="FunCoup" id="I6NDX7">
    <property type="interactions" value="850"/>
</dbReference>
<dbReference type="PROSITE" id="PS50082">
    <property type="entry name" value="WD_REPEATS_2"/>
    <property type="match status" value="3"/>
</dbReference>
<dbReference type="AlphaFoldDB" id="I6NDX7"/>
<keyword evidence="3" id="KW-0507">mRNA processing</keyword>
<sequence length="471" mass="53477">MPLVNNYSSTSEFEDEDSCNISDAKDSNPKGLRSKHIPASGQVVSTNNVTFSSLGSGTTKRYHFTKAELKAKRRKRSGSGPWGKWESSSDSDNNYEDGGIGSSHQYALDEGDFHSDDGADDGGEDIETSTFYGEKEKDYLGRGYLHTPSDIDINFNKEPLSFQCYLPKKIINVYDGHENGTTALKFLPKSGHLFLSGGNDNKLKIWDLYHDRRLLRDFCGHQKPIRDFNFTTDSKQFTSVSYDKFLKIWDTEKGAIIHRTKLTSVPNCVTFHPINNYELVVGLLNSEIKHYDTRDNYKNGLIQTYDHHTSSIIALKFFPNGSKFISSSEDKTIRIWDNQINIPIKQISDTAQHSMPWIEIHPEHNYFATQSMDNSIGVYSMKPKYKKHTKKIFKGHHSAGYGIRFDISPDGRYIASGDSMGRLFIWDWKTCRILKQFNAGTKDPLTNVAWNPQETSKVICSGNSGKIFLFD</sequence>
<dbReference type="SMART" id="SM00320">
    <property type="entry name" value="WD40"/>
    <property type="match status" value="7"/>
</dbReference>
<evidence type="ECO:0000256" key="8">
    <source>
        <dbReference type="ARBA" id="ARBA00068146"/>
    </source>
</evidence>
<evidence type="ECO:0000256" key="6">
    <source>
        <dbReference type="ARBA" id="ARBA00023187"/>
    </source>
</evidence>
<dbReference type="STRING" id="931890.I6NDX7"/>
<dbReference type="Proteomes" id="UP000006790">
    <property type="component" value="Chromosome 5"/>
</dbReference>
<dbReference type="PANTHER" id="PTHR43979:SF1">
    <property type="entry name" value="PRE-MRNA-PROCESSING FACTOR 17"/>
    <property type="match status" value="1"/>
</dbReference>
<organism evidence="11 12">
    <name type="scientific">Eremothecium cymbalariae (strain CBS 270.75 / DBVPG 7215 / KCTC 17166 / NRRL Y-17582)</name>
    <name type="common">Yeast</name>
    <dbReference type="NCBI Taxonomy" id="931890"/>
    <lineage>
        <taxon>Eukaryota</taxon>
        <taxon>Fungi</taxon>
        <taxon>Dikarya</taxon>
        <taxon>Ascomycota</taxon>
        <taxon>Saccharomycotina</taxon>
        <taxon>Saccharomycetes</taxon>
        <taxon>Saccharomycetales</taxon>
        <taxon>Saccharomycetaceae</taxon>
        <taxon>Eremothecium</taxon>
    </lineage>
</organism>
<evidence type="ECO:0000313" key="12">
    <source>
        <dbReference type="Proteomes" id="UP000006790"/>
    </source>
</evidence>
<feature type="repeat" description="WD" evidence="9">
    <location>
        <begin position="305"/>
        <end position="337"/>
    </location>
</feature>
<dbReference type="InParanoid" id="I6NDX7"/>
<feature type="compositionally biased region" description="Polar residues" evidence="10">
    <location>
        <begin position="1"/>
        <end position="11"/>
    </location>
</feature>
<feature type="region of interest" description="Disordered" evidence="10">
    <location>
        <begin position="1"/>
        <end position="127"/>
    </location>
</feature>
<evidence type="ECO:0000256" key="5">
    <source>
        <dbReference type="ARBA" id="ARBA00022737"/>
    </source>
</evidence>
<dbReference type="OrthoDB" id="10257301at2759"/>
<evidence type="ECO:0000256" key="4">
    <source>
        <dbReference type="ARBA" id="ARBA00022728"/>
    </source>
</evidence>
<feature type="repeat" description="WD" evidence="9">
    <location>
        <begin position="174"/>
        <end position="216"/>
    </location>
</feature>
<comment type="subcellular location">
    <subcellularLocation>
        <location evidence="1">Nucleus</location>
    </subcellularLocation>
</comment>
<dbReference type="GO" id="GO:0071014">
    <property type="term" value="C:post-mRNA release spliceosomal complex"/>
    <property type="evidence" value="ECO:0007669"/>
    <property type="project" value="EnsemblFungi"/>
</dbReference>
<dbReference type="eggNOG" id="KOG0282">
    <property type="taxonomic scope" value="Eukaryota"/>
</dbReference>
<dbReference type="GO" id="GO:0000350">
    <property type="term" value="P:generation of catalytic spliceosome for second transesterification step"/>
    <property type="evidence" value="ECO:0007669"/>
    <property type="project" value="EnsemblFungi"/>
</dbReference>
<dbReference type="InterPro" id="IPR032847">
    <property type="entry name" value="PRPF17"/>
</dbReference>
<accession>I6NDX7</accession>
<dbReference type="Gene3D" id="2.130.10.10">
    <property type="entry name" value="YVTN repeat-like/Quinoprotein amine dehydrogenase"/>
    <property type="match status" value="1"/>
</dbReference>
<keyword evidence="12" id="KW-1185">Reference proteome</keyword>
<dbReference type="InterPro" id="IPR036322">
    <property type="entry name" value="WD40_repeat_dom_sf"/>
</dbReference>
<dbReference type="CDD" id="cd00200">
    <property type="entry name" value="WD40"/>
    <property type="match status" value="1"/>
</dbReference>
<name>I6NDX7_ERECY</name>
<evidence type="ECO:0000256" key="1">
    <source>
        <dbReference type="ARBA" id="ARBA00004123"/>
    </source>
</evidence>
<dbReference type="KEGG" id="erc:Ecym_5528"/>
<dbReference type="PROSITE" id="PS50294">
    <property type="entry name" value="WD_REPEATS_REGION"/>
    <property type="match status" value="3"/>
</dbReference>
<proteinExistence type="predicted"/>